<feature type="domain" description="Sortilin N-terminal" evidence="3">
    <location>
        <begin position="263"/>
        <end position="387"/>
    </location>
</feature>
<dbReference type="PANTHER" id="PTHR43739:SF5">
    <property type="entry name" value="EXO-ALPHA-SIALIDASE"/>
    <property type="match status" value="1"/>
</dbReference>
<evidence type="ECO:0000259" key="3">
    <source>
        <dbReference type="Pfam" id="PF15902"/>
    </source>
</evidence>
<gene>
    <name evidence="5" type="ORF">F0P94_14820</name>
</gene>
<dbReference type="Gene3D" id="2.130.10.10">
    <property type="entry name" value="YVTN repeat-like/Quinoprotein amine dehydrogenase"/>
    <property type="match status" value="3"/>
</dbReference>
<evidence type="ECO:0000313" key="6">
    <source>
        <dbReference type="Proteomes" id="UP000326570"/>
    </source>
</evidence>
<dbReference type="NCBIfam" id="TIGR04183">
    <property type="entry name" value="Por_Secre_tail"/>
    <property type="match status" value="1"/>
</dbReference>
<keyword evidence="6" id="KW-1185">Reference proteome</keyword>
<sequence>MNYTRNFLLLFVFCSALSVQGQVFLKPEPGKGLTFKEMQRQFNDWAKKTDLSKTRYWKYFKRWEMEMTLHTDATGEPADPAIYVQGAIQAANEKMRGSNARFSANAWYPVGPTSVPNNQTGYMENGIGRINCIAFHPTSTSTYFVGVAQGGVWKTTNNGQSWTPLTDNLPITRISDIAIDPTNPTTMYISVCDFEYIGSGLKINGRNNTHFGLGVYKTIDGGATWNPTGLSFQMTQGDVSLIRKIMVNPANSNNVIACGVNGMYTSGDAGLTWTRVVNELFWDMVQDPGNANTLYAATGWVKNSNTGKAGIYKSTNFGATWTALTTNIPQTGTVQRIKLAVAPSDPNYVYAIAVDTDNGLHGIYKTTNAGTSWQIINPGVNVLEAYNGSGTGGQGNYDLALMVDRNNRDLVFSGGVNIWGSADGAQSFSPVSHWTTSYGPTLHGDIHFIEQQPVTGAVFVCNDGGLYRTTNLQLGNWNQANSGIPWPTQWTNISNGMAITSFYRISSSKNTTGRIVAGAQDNATFYFDGTSWSTILGGDGMDNYIDPGNNSELIGSSQYGNFYLHASNLPNLSPLSSSLNPNNETGEWTTPLVANYNQPGTLYVGFENVMKSTNGGLSWNKISNFPRGFNQSEICALAASHANNNVVYAARRARLEYNILGTVYRTSNGGNTWTDITAGLPDSVYYTSMEADETDANTAYITIAGFLNGKKVYRTTNGGASWQNISYNLANVPVNRVKRIPGKNYTVLATDFGVYVLPDGTTTWINQSQGLPNVIVSDIEFNPSLNKIYITTFGRGIWATDLDVFVSGMRSAKVADAGIDLYPSPNNGSFTLKFPAGKTARETYQLEVIDITGKVVYKAALTGKVEYRQQLNVPAGLYFAKITGKKTYSVKRFIVE</sequence>
<evidence type="ECO:0000313" key="5">
    <source>
        <dbReference type="EMBL" id="KAA9331163.1"/>
    </source>
</evidence>
<accession>A0A5N1IQC4</accession>
<keyword evidence="2" id="KW-0732">Signal</keyword>
<feature type="domain" description="Secretion system C-terminal sorting" evidence="4">
    <location>
        <begin position="821"/>
        <end position="895"/>
    </location>
</feature>
<comment type="caution">
    <text evidence="5">The sequence shown here is derived from an EMBL/GenBank/DDBJ whole genome shotgun (WGS) entry which is preliminary data.</text>
</comment>
<dbReference type="EMBL" id="VTWT01000008">
    <property type="protein sequence ID" value="KAA9331163.1"/>
    <property type="molecule type" value="Genomic_DNA"/>
</dbReference>
<dbReference type="Pfam" id="PF18962">
    <property type="entry name" value="Por_Secre_tail"/>
    <property type="match status" value="1"/>
</dbReference>
<dbReference type="GO" id="GO:0010411">
    <property type="term" value="P:xyloglucan metabolic process"/>
    <property type="evidence" value="ECO:0007669"/>
    <property type="project" value="TreeGrafter"/>
</dbReference>
<dbReference type="RefSeq" id="WP_150904686.1">
    <property type="nucleotide sequence ID" value="NZ_VTWT01000008.1"/>
</dbReference>
<dbReference type="Proteomes" id="UP000326570">
    <property type="component" value="Unassembled WGS sequence"/>
</dbReference>
<dbReference type="InterPro" id="IPR026444">
    <property type="entry name" value="Secre_tail"/>
</dbReference>
<feature type="signal peptide" evidence="2">
    <location>
        <begin position="1"/>
        <end position="21"/>
    </location>
</feature>
<dbReference type="AlphaFoldDB" id="A0A5N1IQC4"/>
<dbReference type="SUPFAM" id="SSF110296">
    <property type="entry name" value="Oligoxyloglucan reducing end-specific cellobiohydrolase"/>
    <property type="match status" value="2"/>
</dbReference>
<evidence type="ECO:0000256" key="2">
    <source>
        <dbReference type="SAM" id="SignalP"/>
    </source>
</evidence>
<feature type="chain" id="PRO_5024974705" evidence="2">
    <location>
        <begin position="22"/>
        <end position="896"/>
    </location>
</feature>
<keyword evidence="1" id="KW-0677">Repeat</keyword>
<dbReference type="InterPro" id="IPR031778">
    <property type="entry name" value="Sortilin_N"/>
</dbReference>
<dbReference type="Pfam" id="PF15902">
    <property type="entry name" value="Sortilin-Vps10"/>
    <property type="match status" value="1"/>
</dbReference>
<organism evidence="5 6">
    <name type="scientific">Adhaeribacter soli</name>
    <dbReference type="NCBI Taxonomy" id="2607655"/>
    <lineage>
        <taxon>Bacteria</taxon>
        <taxon>Pseudomonadati</taxon>
        <taxon>Bacteroidota</taxon>
        <taxon>Cytophagia</taxon>
        <taxon>Cytophagales</taxon>
        <taxon>Hymenobacteraceae</taxon>
        <taxon>Adhaeribacter</taxon>
    </lineage>
</organism>
<protein>
    <submittedName>
        <fullName evidence="5">T9SS type A sorting domain-containing protein</fullName>
    </submittedName>
</protein>
<evidence type="ECO:0000256" key="1">
    <source>
        <dbReference type="ARBA" id="ARBA00022737"/>
    </source>
</evidence>
<reference evidence="5 6" key="1">
    <citation type="submission" date="2019-09" db="EMBL/GenBank/DDBJ databases">
        <title>Genome sequence of Adhaeribacter sp. M2.</title>
        <authorList>
            <person name="Srinivasan S."/>
        </authorList>
    </citation>
    <scope>NUCLEOTIDE SEQUENCE [LARGE SCALE GENOMIC DNA]</scope>
    <source>
        <strain evidence="5 6">M2</strain>
    </source>
</reference>
<proteinExistence type="predicted"/>
<dbReference type="PANTHER" id="PTHR43739">
    <property type="entry name" value="XYLOGLUCANASE (EUROFUNG)"/>
    <property type="match status" value="1"/>
</dbReference>
<name>A0A5N1IQC4_9BACT</name>
<dbReference type="InterPro" id="IPR052025">
    <property type="entry name" value="Xyloglucanase_GH74"/>
</dbReference>
<dbReference type="InterPro" id="IPR015943">
    <property type="entry name" value="WD40/YVTN_repeat-like_dom_sf"/>
</dbReference>
<evidence type="ECO:0000259" key="4">
    <source>
        <dbReference type="Pfam" id="PF18962"/>
    </source>
</evidence>